<feature type="transmembrane region" description="Helical" evidence="9">
    <location>
        <begin position="234"/>
        <end position="255"/>
    </location>
</feature>
<dbReference type="OrthoDB" id="9990906at2759"/>
<evidence type="ECO:0000313" key="12">
    <source>
        <dbReference type="EnsemblMetazoa" id="HelroP195049"/>
    </source>
</evidence>
<sequence length="559" mass="64206">MKMNMNKGTKEGKKEGRKECRKTMMEMIVVSRSHFQKKEKHKQQQQQQKQQQQLHRYFQQQLKHHLFHSVTKQYSRRSADITNGKDVKHNKNLDNITCYTTNNNIANNNYINNTKDNINTTIHKNNNFNMTTMSVNISFPPPNIDPMLFMKGHCPLALDIDRFVTPIWYVIGGLGNVLSLVIWQSRSMRRNNSSAIYLAALSASDLIFLVLHFFQELKYAWFVNAVDYNGLCQIYYVLSMVTQYLSPMLVLCFTIERYLAICYPFIKEKHCTGSLAVKVVAADVLLSTSCSSLQGYFWKYEPNTGTCEIGPAELWSVWTWTIELFMFFLLPAINLIFNVLVIAEVKRKVRADHVRSARLGGCPSNSCNRQISKTHLDARQSTTVSDVTITLKMARADGDDDVNKKMNFTRKIKKSFAIFSKPSSSSSSSSLSSSSASTVMLLSVSFYVILTTLPATIVYVIYEYFPSGDSQMSDDEIRLDSVWQRHITYLLYRKIAEEICLSHYACNFLLYYLTGRQFRKSVGSIFGRMCKRSGLCDSVDNRFENGSNVSRRKTPIRMQ</sequence>
<feature type="region of interest" description="Disordered" evidence="8">
    <location>
        <begin position="33"/>
        <end position="56"/>
    </location>
</feature>
<dbReference type="Gene3D" id="1.20.1070.10">
    <property type="entry name" value="Rhodopsin 7-helix transmembrane proteins"/>
    <property type="match status" value="1"/>
</dbReference>
<feature type="transmembrane region" description="Helical" evidence="9">
    <location>
        <begin position="275"/>
        <end position="297"/>
    </location>
</feature>
<dbReference type="GO" id="GO:0004930">
    <property type="term" value="F:G protein-coupled receptor activity"/>
    <property type="evidence" value="ECO:0000318"/>
    <property type="project" value="GO_Central"/>
</dbReference>
<feature type="transmembrane region" description="Helical" evidence="9">
    <location>
        <begin position="439"/>
        <end position="462"/>
    </location>
</feature>
<evidence type="ECO:0000313" key="11">
    <source>
        <dbReference type="EMBL" id="ESO09663.1"/>
    </source>
</evidence>
<keyword evidence="4" id="KW-0297">G-protein coupled receptor</keyword>
<feature type="domain" description="G-protein coupled receptors family 1 profile" evidence="10">
    <location>
        <begin position="175"/>
        <end position="511"/>
    </location>
</feature>
<dbReference type="InParanoid" id="T1FWQ0"/>
<name>T1FWQ0_HELRO</name>
<organism evidence="12 13">
    <name type="scientific">Helobdella robusta</name>
    <name type="common">Californian leech</name>
    <dbReference type="NCBI Taxonomy" id="6412"/>
    <lineage>
        <taxon>Eukaryota</taxon>
        <taxon>Metazoa</taxon>
        <taxon>Spiralia</taxon>
        <taxon>Lophotrochozoa</taxon>
        <taxon>Annelida</taxon>
        <taxon>Clitellata</taxon>
        <taxon>Hirudinea</taxon>
        <taxon>Rhynchobdellida</taxon>
        <taxon>Glossiphoniidae</taxon>
        <taxon>Helobdella</taxon>
    </lineage>
</organism>
<dbReference type="InterPro" id="IPR017452">
    <property type="entry name" value="GPCR_Rhodpsn_7TM"/>
</dbReference>
<gene>
    <name evidence="12" type="primary">20213245</name>
    <name evidence="11" type="ORF">HELRODRAFT_195049</name>
</gene>
<evidence type="ECO:0000256" key="2">
    <source>
        <dbReference type="ARBA" id="ARBA00022692"/>
    </source>
</evidence>
<keyword evidence="5 9" id="KW-0472">Membrane</keyword>
<comment type="subcellular location">
    <subcellularLocation>
        <location evidence="1">Membrane</location>
        <topology evidence="1">Multi-pass membrane protein</topology>
    </subcellularLocation>
</comment>
<keyword evidence="3 9" id="KW-1133">Transmembrane helix</keyword>
<protein>
    <recommendedName>
        <fullName evidence="10">G-protein coupled receptors family 1 profile domain-containing protein</fullName>
    </recommendedName>
</protein>
<dbReference type="GeneID" id="20213245"/>
<dbReference type="HOGENOM" id="CLU_035762_0_0_1"/>
<proteinExistence type="predicted"/>
<reference evidence="12" key="3">
    <citation type="submission" date="2015-06" db="UniProtKB">
        <authorList>
            <consortium name="EnsemblMetazoa"/>
        </authorList>
    </citation>
    <scope>IDENTIFICATION</scope>
</reference>
<feature type="compositionally biased region" description="Basic and acidic residues" evidence="8">
    <location>
        <begin position="8"/>
        <end position="20"/>
    </location>
</feature>
<evidence type="ECO:0000256" key="4">
    <source>
        <dbReference type="ARBA" id="ARBA00023040"/>
    </source>
</evidence>
<evidence type="ECO:0000256" key="7">
    <source>
        <dbReference type="ARBA" id="ARBA00023224"/>
    </source>
</evidence>
<keyword evidence="6" id="KW-0675">Receptor</keyword>
<reference evidence="13" key="1">
    <citation type="submission" date="2012-12" db="EMBL/GenBank/DDBJ databases">
        <authorList>
            <person name="Hellsten U."/>
            <person name="Grimwood J."/>
            <person name="Chapman J.A."/>
            <person name="Shapiro H."/>
            <person name="Aerts A."/>
            <person name="Otillar R.P."/>
            <person name="Terry A.Y."/>
            <person name="Boore J.L."/>
            <person name="Simakov O."/>
            <person name="Marletaz F."/>
            <person name="Cho S.-J."/>
            <person name="Edsinger-Gonzales E."/>
            <person name="Havlak P."/>
            <person name="Kuo D.-H."/>
            <person name="Larsson T."/>
            <person name="Lv J."/>
            <person name="Arendt D."/>
            <person name="Savage R."/>
            <person name="Osoegawa K."/>
            <person name="de Jong P."/>
            <person name="Lindberg D.R."/>
            <person name="Seaver E.C."/>
            <person name="Weisblat D.A."/>
            <person name="Putnam N.H."/>
            <person name="Grigoriev I.V."/>
            <person name="Rokhsar D.S."/>
        </authorList>
    </citation>
    <scope>NUCLEOTIDE SEQUENCE</scope>
</reference>
<dbReference type="STRING" id="6412.T1FWQ0"/>
<dbReference type="PROSITE" id="PS50262">
    <property type="entry name" value="G_PROTEIN_RECEP_F1_2"/>
    <property type="match status" value="1"/>
</dbReference>
<dbReference type="Pfam" id="PF00001">
    <property type="entry name" value="7tm_1"/>
    <property type="match status" value="1"/>
</dbReference>
<dbReference type="PANTHER" id="PTHR24243">
    <property type="entry name" value="G-PROTEIN COUPLED RECEPTOR"/>
    <property type="match status" value="1"/>
</dbReference>
<reference evidence="11 13" key="2">
    <citation type="journal article" date="2013" name="Nature">
        <title>Insights into bilaterian evolution from three spiralian genomes.</title>
        <authorList>
            <person name="Simakov O."/>
            <person name="Marletaz F."/>
            <person name="Cho S.J."/>
            <person name="Edsinger-Gonzales E."/>
            <person name="Havlak P."/>
            <person name="Hellsten U."/>
            <person name="Kuo D.H."/>
            <person name="Larsson T."/>
            <person name="Lv J."/>
            <person name="Arendt D."/>
            <person name="Savage R."/>
            <person name="Osoegawa K."/>
            <person name="de Jong P."/>
            <person name="Grimwood J."/>
            <person name="Chapman J.A."/>
            <person name="Shapiro H."/>
            <person name="Aerts A."/>
            <person name="Otillar R.P."/>
            <person name="Terry A.Y."/>
            <person name="Boore J.L."/>
            <person name="Grigoriev I.V."/>
            <person name="Lindberg D.R."/>
            <person name="Seaver E.C."/>
            <person name="Weisblat D.A."/>
            <person name="Putnam N.H."/>
            <person name="Rokhsar D.S."/>
        </authorList>
    </citation>
    <scope>NUCLEOTIDE SEQUENCE</scope>
</reference>
<dbReference type="GO" id="GO:0005886">
    <property type="term" value="C:plasma membrane"/>
    <property type="evidence" value="ECO:0000318"/>
    <property type="project" value="GO_Central"/>
</dbReference>
<evidence type="ECO:0000256" key="8">
    <source>
        <dbReference type="SAM" id="MobiDB-lite"/>
    </source>
</evidence>
<dbReference type="EMBL" id="AMQM01009097">
    <property type="status" value="NOT_ANNOTATED_CDS"/>
    <property type="molecule type" value="Genomic_DNA"/>
</dbReference>
<evidence type="ECO:0000256" key="1">
    <source>
        <dbReference type="ARBA" id="ARBA00004141"/>
    </source>
</evidence>
<dbReference type="SUPFAM" id="SSF81321">
    <property type="entry name" value="Family A G protein-coupled receptor-like"/>
    <property type="match status" value="1"/>
</dbReference>
<dbReference type="eggNOG" id="KOG3656">
    <property type="taxonomic scope" value="Eukaryota"/>
</dbReference>
<keyword evidence="7" id="KW-0807">Transducer</keyword>
<accession>T1FWQ0</accession>
<dbReference type="PRINTS" id="PR00237">
    <property type="entry name" value="GPCRRHODOPSN"/>
</dbReference>
<dbReference type="Proteomes" id="UP000015101">
    <property type="component" value="Unassembled WGS sequence"/>
</dbReference>
<dbReference type="EnsemblMetazoa" id="HelroT195049">
    <property type="protein sequence ID" value="HelroP195049"/>
    <property type="gene ID" value="HelroG195049"/>
</dbReference>
<dbReference type="KEGG" id="hro:HELRODRAFT_195049"/>
<evidence type="ECO:0000259" key="10">
    <source>
        <dbReference type="PROSITE" id="PS50262"/>
    </source>
</evidence>
<dbReference type="AlphaFoldDB" id="T1FWQ0"/>
<evidence type="ECO:0000256" key="3">
    <source>
        <dbReference type="ARBA" id="ARBA00022989"/>
    </source>
</evidence>
<dbReference type="InterPro" id="IPR000276">
    <property type="entry name" value="GPCR_Rhodpsn"/>
</dbReference>
<feature type="compositionally biased region" description="Low complexity" evidence="8">
    <location>
        <begin position="44"/>
        <end position="56"/>
    </location>
</feature>
<evidence type="ECO:0000256" key="6">
    <source>
        <dbReference type="ARBA" id="ARBA00023170"/>
    </source>
</evidence>
<feature type="transmembrane region" description="Helical" evidence="9">
    <location>
        <begin position="195"/>
        <end position="214"/>
    </location>
</feature>
<dbReference type="RefSeq" id="XP_009012241.1">
    <property type="nucleotide sequence ID" value="XM_009013993.1"/>
</dbReference>
<dbReference type="CTD" id="20213245"/>
<evidence type="ECO:0000256" key="9">
    <source>
        <dbReference type="SAM" id="Phobius"/>
    </source>
</evidence>
<evidence type="ECO:0000313" key="13">
    <source>
        <dbReference type="Proteomes" id="UP000015101"/>
    </source>
</evidence>
<dbReference type="PANTHER" id="PTHR24243:SF233">
    <property type="entry name" value="THYROTROPIN-RELEASING HORMONE RECEPTOR"/>
    <property type="match status" value="1"/>
</dbReference>
<feature type="compositionally biased region" description="Basic residues" evidence="8">
    <location>
        <begin position="34"/>
        <end position="43"/>
    </location>
</feature>
<evidence type="ECO:0000256" key="5">
    <source>
        <dbReference type="ARBA" id="ARBA00023136"/>
    </source>
</evidence>
<keyword evidence="2 9" id="KW-0812">Transmembrane</keyword>
<feature type="transmembrane region" description="Helical" evidence="9">
    <location>
        <begin position="317"/>
        <end position="343"/>
    </location>
</feature>
<dbReference type="GO" id="GO:0007186">
    <property type="term" value="P:G protein-coupled receptor signaling pathway"/>
    <property type="evidence" value="ECO:0000318"/>
    <property type="project" value="GO_Central"/>
</dbReference>
<keyword evidence="13" id="KW-1185">Reference proteome</keyword>
<dbReference type="EMBL" id="KB095940">
    <property type="protein sequence ID" value="ESO09663.1"/>
    <property type="molecule type" value="Genomic_DNA"/>
</dbReference>
<feature type="transmembrane region" description="Helical" evidence="9">
    <location>
        <begin position="163"/>
        <end position="183"/>
    </location>
</feature>
<feature type="region of interest" description="Disordered" evidence="8">
    <location>
        <begin position="1"/>
        <end position="20"/>
    </location>
</feature>